<organism evidence="1 2">
    <name type="scientific">Ficus carica</name>
    <name type="common">Common fig</name>
    <dbReference type="NCBI Taxonomy" id="3494"/>
    <lineage>
        <taxon>Eukaryota</taxon>
        <taxon>Viridiplantae</taxon>
        <taxon>Streptophyta</taxon>
        <taxon>Embryophyta</taxon>
        <taxon>Tracheophyta</taxon>
        <taxon>Spermatophyta</taxon>
        <taxon>Magnoliopsida</taxon>
        <taxon>eudicotyledons</taxon>
        <taxon>Gunneridae</taxon>
        <taxon>Pentapetalae</taxon>
        <taxon>rosids</taxon>
        <taxon>fabids</taxon>
        <taxon>Rosales</taxon>
        <taxon>Moraceae</taxon>
        <taxon>Ficeae</taxon>
        <taxon>Ficus</taxon>
    </lineage>
</organism>
<dbReference type="EMBL" id="BTGU01000048">
    <property type="protein sequence ID" value="GMN53845.1"/>
    <property type="molecule type" value="Genomic_DNA"/>
</dbReference>
<evidence type="ECO:0000313" key="2">
    <source>
        <dbReference type="Proteomes" id="UP001187192"/>
    </source>
</evidence>
<dbReference type="AlphaFoldDB" id="A0AA88DD78"/>
<accession>A0AA88DD78</accession>
<sequence length="172" mass="18534">MDLLLHAIQAEIQCPIPEEDCVEDVVVDLLSTAGAREHEWSRFGSTRSRSPDLLRVRLIGASDVGEGGVRGFGLGMGEKKPPVAESLTRGRDRRYEVAIGTLEASEGGGTSWIGIGQKRNSGGRISYTRTLIRATSLVKARGGVTVDRRIGVMAERGKKGTGRERGNGWFVA</sequence>
<reference evidence="1" key="1">
    <citation type="submission" date="2023-07" db="EMBL/GenBank/DDBJ databases">
        <title>draft genome sequence of fig (Ficus carica).</title>
        <authorList>
            <person name="Takahashi T."/>
            <person name="Nishimura K."/>
        </authorList>
    </citation>
    <scope>NUCLEOTIDE SEQUENCE</scope>
</reference>
<protein>
    <submittedName>
        <fullName evidence="1">Uncharacterized protein</fullName>
    </submittedName>
</protein>
<name>A0AA88DD78_FICCA</name>
<gene>
    <name evidence="1" type="ORF">TIFTF001_022990</name>
</gene>
<evidence type="ECO:0000313" key="1">
    <source>
        <dbReference type="EMBL" id="GMN53845.1"/>
    </source>
</evidence>
<dbReference type="Proteomes" id="UP001187192">
    <property type="component" value="Unassembled WGS sequence"/>
</dbReference>
<keyword evidence="2" id="KW-1185">Reference proteome</keyword>
<proteinExistence type="predicted"/>
<comment type="caution">
    <text evidence="1">The sequence shown here is derived from an EMBL/GenBank/DDBJ whole genome shotgun (WGS) entry which is preliminary data.</text>
</comment>